<dbReference type="Proteomes" id="UP001301140">
    <property type="component" value="Unassembled WGS sequence"/>
</dbReference>
<evidence type="ECO:0000313" key="2">
    <source>
        <dbReference type="Proteomes" id="UP001301140"/>
    </source>
</evidence>
<dbReference type="AlphaFoldDB" id="A0AAP3XRW5"/>
<keyword evidence="2" id="KW-1185">Reference proteome</keyword>
<dbReference type="GO" id="GO:0018493">
    <property type="term" value="F:formylmethanofuran dehydrogenase activity"/>
    <property type="evidence" value="ECO:0007669"/>
    <property type="project" value="UniProtKB-EC"/>
</dbReference>
<dbReference type="InterPro" id="IPR017550">
    <property type="entry name" value="Formylmethanofuran_DH_suC"/>
</dbReference>
<sequence>MGGLTLTLRERVRLPVDMAPVLPELLAGLSAQEIGKLELQCGNRRVPLGELFEVAAGDPQRLVIRDTCPALERIGAGMKGGAIAVEGDAGALPGLGMKGGSIEVAGAAGAFAGSEMSGGVIRVAGDAAGFVGAAQAGGRFGMTGGAVLVGGDLGDRAGDRMRRGLVLGGSAGLHAGSRMIGGTILVRGTCSTLPGVGMKRGTLILGGTAAAPATFADNGVHELGWLALLERHLAGLGLRGMFPSRRVRRLTGDLAAGGKGEILVAA</sequence>
<dbReference type="EC" id="1.2.7.12" evidence="1"/>
<keyword evidence="1" id="KW-0560">Oxidoreductase</keyword>
<accession>A0AAP3XRW5</accession>
<protein>
    <submittedName>
        <fullName evidence="1">Formylmethanofuran dehydrogenase subunit C</fullName>
        <ecNumber evidence="1">1.2.7.12</ecNumber>
    </submittedName>
</protein>
<dbReference type="PANTHER" id="PTHR39673">
    <property type="entry name" value="TUNGSTEN FORMYLMETHANOFURAN DEHYDROGENASE, SUBUNIT C (FWDC)"/>
    <property type="match status" value="1"/>
</dbReference>
<dbReference type="GO" id="GO:0015948">
    <property type="term" value="P:methanogenesis"/>
    <property type="evidence" value="ECO:0007669"/>
    <property type="project" value="InterPro"/>
</dbReference>
<dbReference type="InterPro" id="IPR036485">
    <property type="entry name" value="Glu_synth_asu_C_sf"/>
</dbReference>
<name>A0AAP3XRW5_9PROT</name>
<dbReference type="RefSeq" id="WP_327789220.1">
    <property type="nucleotide sequence ID" value="NZ_JARGEQ010000093.1"/>
</dbReference>
<organism evidence="1 2">
    <name type="scientific">Marinimicrococcus flavescens</name>
    <dbReference type="NCBI Taxonomy" id="3031815"/>
    <lineage>
        <taxon>Bacteria</taxon>
        <taxon>Pseudomonadati</taxon>
        <taxon>Pseudomonadota</taxon>
        <taxon>Alphaproteobacteria</taxon>
        <taxon>Geminicoccales</taxon>
        <taxon>Geminicoccaceae</taxon>
        <taxon>Marinimicrococcus</taxon>
    </lineage>
</organism>
<dbReference type="NCBIfam" id="TIGR03122">
    <property type="entry name" value="one_C_dehyd_C"/>
    <property type="match status" value="1"/>
</dbReference>
<comment type="caution">
    <text evidence="1">The sequence shown here is derived from an EMBL/GenBank/DDBJ whole genome shotgun (WGS) entry which is preliminary data.</text>
</comment>
<proteinExistence type="predicted"/>
<dbReference type="GO" id="GO:0046914">
    <property type="term" value="F:transition metal ion binding"/>
    <property type="evidence" value="ECO:0007669"/>
    <property type="project" value="InterPro"/>
</dbReference>
<dbReference type="EMBL" id="JARGEQ010000093">
    <property type="protein sequence ID" value="MDF1586800.1"/>
    <property type="molecule type" value="Genomic_DNA"/>
</dbReference>
<dbReference type="SUPFAM" id="SSF69336">
    <property type="entry name" value="Alpha subunit of glutamate synthase, C-terminal domain"/>
    <property type="match status" value="1"/>
</dbReference>
<evidence type="ECO:0000313" key="1">
    <source>
        <dbReference type="EMBL" id="MDF1586800.1"/>
    </source>
</evidence>
<dbReference type="PANTHER" id="PTHR39673:SF5">
    <property type="entry name" value="TUNGSTEN-CONTAINING FORMYLMETHANOFURAN DEHYDROGENASE 2 SUBUNIT C"/>
    <property type="match status" value="1"/>
</dbReference>
<dbReference type="Gene3D" id="2.160.20.60">
    <property type="entry name" value="Glutamate synthase, alpha subunit, C-terminal domain"/>
    <property type="match status" value="2"/>
</dbReference>
<reference evidence="1 2" key="1">
    <citation type="submission" date="2023-03" db="EMBL/GenBank/DDBJ databases">
        <title>YIM 152171 draft genome.</title>
        <authorList>
            <person name="Yang Z."/>
        </authorList>
    </citation>
    <scope>NUCLEOTIDE SEQUENCE [LARGE SCALE GENOMIC DNA]</scope>
    <source>
        <strain evidence="1 2">YIM 152171</strain>
    </source>
</reference>
<gene>
    <name evidence="1" type="ORF">PZ740_10445</name>
</gene>